<dbReference type="Gene3D" id="3.30.450.90">
    <property type="match status" value="1"/>
</dbReference>
<gene>
    <name evidence="10" type="primary">gspE</name>
    <name evidence="10" type="ORF">GMST_21500</name>
</gene>
<dbReference type="GO" id="GO:0005886">
    <property type="term" value="C:plasma membrane"/>
    <property type="evidence" value="ECO:0007669"/>
    <property type="project" value="TreeGrafter"/>
</dbReference>
<dbReference type="FunFam" id="3.40.50.300:FF:000398">
    <property type="entry name" value="Type IV pilus assembly ATPase PilB"/>
    <property type="match status" value="1"/>
</dbReference>
<dbReference type="GO" id="GO:0005524">
    <property type="term" value="F:ATP binding"/>
    <property type="evidence" value="ECO:0007669"/>
    <property type="project" value="UniProtKB-KW"/>
</dbReference>
<dbReference type="SUPFAM" id="SSF52540">
    <property type="entry name" value="P-loop containing nucleoside triphosphate hydrolases"/>
    <property type="match status" value="1"/>
</dbReference>
<dbReference type="GO" id="GO:0015628">
    <property type="term" value="P:protein secretion by the type II secretion system"/>
    <property type="evidence" value="ECO:0007669"/>
    <property type="project" value="InterPro"/>
</dbReference>
<dbReference type="SUPFAM" id="SSF160246">
    <property type="entry name" value="EspE N-terminal domain-like"/>
    <property type="match status" value="1"/>
</dbReference>
<dbReference type="NCBIfam" id="TIGR02533">
    <property type="entry name" value="type_II_gspE"/>
    <property type="match status" value="1"/>
</dbReference>
<dbReference type="InterPro" id="IPR007831">
    <property type="entry name" value="T2SS_GspE_N"/>
</dbReference>
<dbReference type="EC" id="7.4.2.8" evidence="7"/>
<dbReference type="InterPro" id="IPR003593">
    <property type="entry name" value="AAA+_ATPase"/>
</dbReference>
<sequence length="520" mass="57302">MADTVDIEQIAKRLGLPFQAELDDSKVDGALVNRIPLNFARNNLLLPLREEDGAIVAASADPANLLAIDELAGLFDADVSVVVVPKPVLIDAVNRIYSRLSGSAQEVVEELEGEELSTLATSFNEPRDLMELTDEAPVIRLLNSILFQAVKERASDIHIEPFERELEVRFRIDGLLYKMLSPPKVIQEALTSRVKIMAGLNIAEKRLPQDGRIRVKVAGRDVDIRVSLLPTFFGERVVLRLLDKQRGILSLREIGLSAQHDAYMERVLARTSGIVLVTGPTGSGKTTTLYAALSQINSPEKNIITVEDPIEYQLKGVGQIQVNPKIDLTFANGLRSILRQDPDIVMIGEIRDAETAEIAMQASLTGHLVLSTLHTNDAATAVTRLIDMGIEPFLVASSLSTVLAQRLVRVICPHCKESYAPERDYPGIQVPPVLYRGRGCEKCFNLGTIGRIGIYELLPIDSEICSMIIRRTPAGVIKEYAISKGMKTLREDGLEKVRQGVTTIEEVLRVTQEDYADLSL</sequence>
<protein>
    <recommendedName>
        <fullName evidence="7">protein-secreting ATPase</fullName>
        <ecNumber evidence="7">7.4.2.8</ecNumber>
    </recommendedName>
</protein>
<dbReference type="PROSITE" id="PS00662">
    <property type="entry name" value="T2SP_E"/>
    <property type="match status" value="1"/>
</dbReference>
<dbReference type="AlphaFoldDB" id="A0A6V8MII8"/>
<keyword evidence="5" id="KW-0653">Protein transport</keyword>
<accession>A0A6V8MII8</accession>
<dbReference type="InterPro" id="IPR037257">
    <property type="entry name" value="T2SS_E_N_sf"/>
</dbReference>
<comment type="caution">
    <text evidence="10">The sequence shown here is derived from an EMBL/GenBank/DDBJ whole genome shotgun (WGS) entry which is preliminary data.</text>
</comment>
<dbReference type="RefSeq" id="WP_183354647.1">
    <property type="nucleotide sequence ID" value="NZ_BLXX01000005.1"/>
</dbReference>
<dbReference type="Pfam" id="PF05157">
    <property type="entry name" value="MshEN"/>
    <property type="match status" value="1"/>
</dbReference>
<evidence type="ECO:0000256" key="8">
    <source>
        <dbReference type="ARBA" id="ARBA00034006"/>
    </source>
</evidence>
<evidence type="ECO:0000256" key="3">
    <source>
        <dbReference type="ARBA" id="ARBA00022741"/>
    </source>
</evidence>
<keyword evidence="4" id="KW-0067">ATP-binding</keyword>
<organism evidence="10 11">
    <name type="scientific">Geomonas silvestris</name>
    <dbReference type="NCBI Taxonomy" id="2740184"/>
    <lineage>
        <taxon>Bacteria</taxon>
        <taxon>Pseudomonadati</taxon>
        <taxon>Thermodesulfobacteriota</taxon>
        <taxon>Desulfuromonadia</taxon>
        <taxon>Geobacterales</taxon>
        <taxon>Geobacteraceae</taxon>
        <taxon>Geomonas</taxon>
    </lineage>
</organism>
<evidence type="ECO:0000256" key="6">
    <source>
        <dbReference type="ARBA" id="ARBA00022967"/>
    </source>
</evidence>
<comment type="catalytic activity">
    <reaction evidence="8">
        <text>ATP + H2O + cellular proteinSide 1 = ADP + phosphate + cellular proteinSide 2.</text>
        <dbReference type="EC" id="7.4.2.8"/>
    </reaction>
</comment>
<dbReference type="Pfam" id="PF00437">
    <property type="entry name" value="T2SSE"/>
    <property type="match status" value="1"/>
</dbReference>
<evidence type="ECO:0000256" key="4">
    <source>
        <dbReference type="ARBA" id="ARBA00022840"/>
    </source>
</evidence>
<dbReference type="PANTHER" id="PTHR30258:SF2">
    <property type="entry name" value="COMG OPERON PROTEIN 1"/>
    <property type="match status" value="1"/>
</dbReference>
<dbReference type="Gene3D" id="3.40.50.300">
    <property type="entry name" value="P-loop containing nucleotide triphosphate hydrolases"/>
    <property type="match status" value="1"/>
</dbReference>
<evidence type="ECO:0000259" key="9">
    <source>
        <dbReference type="PROSITE" id="PS00662"/>
    </source>
</evidence>
<dbReference type="GO" id="GO:0016887">
    <property type="term" value="F:ATP hydrolysis activity"/>
    <property type="evidence" value="ECO:0007669"/>
    <property type="project" value="TreeGrafter"/>
</dbReference>
<dbReference type="FunFam" id="3.30.450.90:FF:000001">
    <property type="entry name" value="Type II secretion system ATPase GspE"/>
    <property type="match status" value="1"/>
</dbReference>
<evidence type="ECO:0000313" key="10">
    <source>
        <dbReference type="EMBL" id="GFO59825.1"/>
    </source>
</evidence>
<dbReference type="InterPro" id="IPR001482">
    <property type="entry name" value="T2SS/T4SS_dom"/>
</dbReference>
<dbReference type="Proteomes" id="UP000556026">
    <property type="component" value="Unassembled WGS sequence"/>
</dbReference>
<proteinExistence type="inferred from homology"/>
<evidence type="ECO:0000256" key="5">
    <source>
        <dbReference type="ARBA" id="ARBA00022927"/>
    </source>
</evidence>
<dbReference type="GO" id="GO:0008564">
    <property type="term" value="F:protein-exporting ATPase activity"/>
    <property type="evidence" value="ECO:0007669"/>
    <property type="project" value="UniProtKB-EC"/>
</dbReference>
<evidence type="ECO:0000313" key="11">
    <source>
        <dbReference type="Proteomes" id="UP000556026"/>
    </source>
</evidence>
<evidence type="ECO:0000256" key="2">
    <source>
        <dbReference type="ARBA" id="ARBA00022448"/>
    </source>
</evidence>
<dbReference type="GO" id="GO:0015627">
    <property type="term" value="C:type II protein secretion system complex"/>
    <property type="evidence" value="ECO:0007669"/>
    <property type="project" value="InterPro"/>
</dbReference>
<keyword evidence="3" id="KW-0547">Nucleotide-binding</keyword>
<keyword evidence="11" id="KW-1185">Reference proteome</keyword>
<dbReference type="SMART" id="SM00382">
    <property type="entry name" value="AAA"/>
    <property type="match status" value="1"/>
</dbReference>
<reference evidence="11" key="1">
    <citation type="submission" date="2020-06" db="EMBL/GenBank/DDBJ databases">
        <title>Draft genomic sequence of Geomonas sp. Red330.</title>
        <authorList>
            <person name="Itoh H."/>
            <person name="Zhenxing X."/>
            <person name="Ushijima N."/>
            <person name="Masuda Y."/>
            <person name="Shiratori Y."/>
            <person name="Senoo K."/>
        </authorList>
    </citation>
    <scope>NUCLEOTIDE SEQUENCE [LARGE SCALE GENOMIC DNA]</scope>
    <source>
        <strain evidence="11">Red330</strain>
    </source>
</reference>
<dbReference type="InterPro" id="IPR027417">
    <property type="entry name" value="P-loop_NTPase"/>
</dbReference>
<dbReference type="EMBL" id="BLXX01000005">
    <property type="protein sequence ID" value="GFO59825.1"/>
    <property type="molecule type" value="Genomic_DNA"/>
</dbReference>
<comment type="similarity">
    <text evidence="1">Belongs to the GSP E family.</text>
</comment>
<dbReference type="InterPro" id="IPR013369">
    <property type="entry name" value="T2SS_GspE"/>
</dbReference>
<evidence type="ECO:0000256" key="1">
    <source>
        <dbReference type="ARBA" id="ARBA00006611"/>
    </source>
</evidence>
<keyword evidence="2" id="KW-0813">Transport</keyword>
<dbReference type="PANTHER" id="PTHR30258">
    <property type="entry name" value="TYPE II SECRETION SYSTEM PROTEIN GSPE-RELATED"/>
    <property type="match status" value="1"/>
</dbReference>
<dbReference type="Gene3D" id="3.30.300.160">
    <property type="entry name" value="Type II secretion system, protein E, N-terminal domain"/>
    <property type="match status" value="1"/>
</dbReference>
<dbReference type="CDD" id="cd01129">
    <property type="entry name" value="PulE-GspE-like"/>
    <property type="match status" value="1"/>
</dbReference>
<keyword evidence="6" id="KW-1278">Translocase</keyword>
<feature type="domain" description="Bacterial type II secretion system protein E" evidence="9">
    <location>
        <begin position="338"/>
        <end position="352"/>
    </location>
</feature>
<evidence type="ECO:0000256" key="7">
    <source>
        <dbReference type="ARBA" id="ARBA00024382"/>
    </source>
</evidence>
<name>A0A6V8MII8_9BACT</name>